<organism evidence="1 2">
    <name type="scientific">Brevifollis gellanilyticus</name>
    <dbReference type="NCBI Taxonomy" id="748831"/>
    <lineage>
        <taxon>Bacteria</taxon>
        <taxon>Pseudomonadati</taxon>
        <taxon>Verrucomicrobiota</taxon>
        <taxon>Verrucomicrobiia</taxon>
        <taxon>Verrucomicrobiales</taxon>
        <taxon>Verrucomicrobiaceae</taxon>
    </lineage>
</organism>
<sequence length="368" mass="41975">MLMSASNIDCFASLTLKERVAWFWEWFSASAERFHEAIEAHQCAELQPETSQAVDRWLPHMAWVYGPGENKTGHSLTLSGEGTLPKQFVAEYWLSQAPKLEGWSFYAARQPSANFDAITLRLEKEHETFKPIEFWIFPYVNEEAEKIDITVWHPSIKRLPEKARFMALFLMLDELLGEHGTQNWIGEIKFSEDALRKSVPIGELREVINDLQGMEGWRKHPPTETYSTYHLKDQSRHGLRSDTVAGSSRFFQLLGDYFAADGPCKHPLADLGVDLVFVSIPMEHFRRGSEVNGRSEIEEDLIKALQAEASGISLGGATGHENCYIDLALYDGEQSLKVVKKVLRKHRVPTRTKIHFFTSDHGREVILV</sequence>
<dbReference type="EMBL" id="BKAG01000026">
    <property type="protein sequence ID" value="GEP44190.1"/>
    <property type="molecule type" value="Genomic_DNA"/>
</dbReference>
<evidence type="ECO:0008006" key="3">
    <source>
        <dbReference type="Google" id="ProtNLM"/>
    </source>
</evidence>
<proteinExistence type="predicted"/>
<protein>
    <recommendedName>
        <fullName evidence="3">DUF695 domain-containing protein</fullName>
    </recommendedName>
</protein>
<name>A0A512MBR3_9BACT</name>
<evidence type="ECO:0000313" key="1">
    <source>
        <dbReference type="EMBL" id="GEP44190.1"/>
    </source>
</evidence>
<reference evidence="1 2" key="1">
    <citation type="submission" date="2019-07" db="EMBL/GenBank/DDBJ databases">
        <title>Whole genome shotgun sequence of Brevifollis gellanilyticus NBRC 108608.</title>
        <authorList>
            <person name="Hosoyama A."/>
            <person name="Uohara A."/>
            <person name="Ohji S."/>
            <person name="Ichikawa N."/>
        </authorList>
    </citation>
    <scope>NUCLEOTIDE SEQUENCE [LARGE SCALE GENOMIC DNA]</scope>
    <source>
        <strain evidence="1 2">NBRC 108608</strain>
    </source>
</reference>
<dbReference type="Proteomes" id="UP000321577">
    <property type="component" value="Unassembled WGS sequence"/>
</dbReference>
<gene>
    <name evidence="1" type="ORF">BGE01nite_34810</name>
</gene>
<evidence type="ECO:0000313" key="2">
    <source>
        <dbReference type="Proteomes" id="UP000321577"/>
    </source>
</evidence>
<comment type="caution">
    <text evidence="1">The sequence shown here is derived from an EMBL/GenBank/DDBJ whole genome shotgun (WGS) entry which is preliminary data.</text>
</comment>
<accession>A0A512MBR3</accession>
<keyword evidence="2" id="KW-1185">Reference proteome</keyword>
<dbReference type="AlphaFoldDB" id="A0A512MBR3"/>